<keyword evidence="2" id="KW-1185">Reference proteome</keyword>
<proteinExistence type="predicted"/>
<accession>A0ACC2S6N7</accession>
<dbReference type="Proteomes" id="UP001165960">
    <property type="component" value="Unassembled WGS sequence"/>
</dbReference>
<organism evidence="1 2">
    <name type="scientific">Entomophthora muscae</name>
    <dbReference type="NCBI Taxonomy" id="34485"/>
    <lineage>
        <taxon>Eukaryota</taxon>
        <taxon>Fungi</taxon>
        <taxon>Fungi incertae sedis</taxon>
        <taxon>Zoopagomycota</taxon>
        <taxon>Entomophthoromycotina</taxon>
        <taxon>Entomophthoromycetes</taxon>
        <taxon>Entomophthorales</taxon>
        <taxon>Entomophthoraceae</taxon>
        <taxon>Entomophthora</taxon>
    </lineage>
</organism>
<gene>
    <name evidence="1" type="ORF">DSO57_1016560</name>
</gene>
<comment type="caution">
    <text evidence="1">The sequence shown here is derived from an EMBL/GenBank/DDBJ whole genome shotgun (WGS) entry which is preliminary data.</text>
</comment>
<reference evidence="1" key="1">
    <citation type="submission" date="2022-04" db="EMBL/GenBank/DDBJ databases">
        <title>Genome of the entomopathogenic fungus Entomophthora muscae.</title>
        <authorList>
            <person name="Elya C."/>
            <person name="Lovett B.R."/>
            <person name="Lee E."/>
            <person name="Macias A.M."/>
            <person name="Hajek A.E."/>
            <person name="De Bivort B.L."/>
            <person name="Kasson M.T."/>
            <person name="De Fine Licht H.H."/>
            <person name="Stajich J.E."/>
        </authorList>
    </citation>
    <scope>NUCLEOTIDE SEQUENCE</scope>
    <source>
        <strain evidence="1">Berkeley</strain>
    </source>
</reference>
<evidence type="ECO:0000313" key="2">
    <source>
        <dbReference type="Proteomes" id="UP001165960"/>
    </source>
</evidence>
<name>A0ACC2S6N7_9FUNG</name>
<dbReference type="EMBL" id="QTSX02005747">
    <property type="protein sequence ID" value="KAJ9058038.1"/>
    <property type="molecule type" value="Genomic_DNA"/>
</dbReference>
<evidence type="ECO:0000313" key="1">
    <source>
        <dbReference type="EMBL" id="KAJ9058038.1"/>
    </source>
</evidence>
<sequence length="54" mass="6057">MTSPSSQSLAITQDHFGDWWTGTPHRLLPLHLLLLHLLSLPPSTLIFNSPQVLK</sequence>
<protein>
    <submittedName>
        <fullName evidence="1">Uncharacterized protein</fullName>
    </submittedName>
</protein>